<keyword evidence="3 5" id="KW-1133">Transmembrane helix</keyword>
<sequence length="571" mass="61033">MGASLFRTKPIEVIHAEEEDEQLVRELGLWDLIGIGIGGTVGSGIFATAGSIISGTAGPAAFLSWVIAGLVCIVNGFAYMEMSALVPSSGSTYAYSYHVLGELPAFVAAWLLTLEYGMSGAGVARSWSQKVQDWAEEGGGDYAFLNKDHTNLMGFAVMLVSMLILLGGMKLGKFFINTITAIKVGVVLFIIVAGFSATKGDNLTPFIPPPTEDGSMFGVKGVLLGASSAFFGFVGFDEVCCMAAEAKNPRKIMPRAVIGTVLGTMFLSCFASLALSGMVPASVYSNLPYTMADGSVITEFSFPSAFGYVGYSAAKVIVRIGETGTMPVVVLVSFLAQPRLMYAMSTDGLLPQIFGRVDKNGNLFWCTLIAGSFFCGVALLVPFDAIWNMVSIGILLSFNMTNSALILVRTRDSSAKIVYRLTGAIFVVAGAAAFVFQKGYMDGGHSWALVVSIVLVVLVVVLAGTVYAKCRQNIGEDNMYRAPFVPFIQSLIMLVNWYLISQFEAKDLARAAMWVGAAIVTYFLYGFKNSEGRTGWSKLLSRVGDRSELWPVASVDASTNAKKTLLSPVAH</sequence>
<evidence type="ECO:0000313" key="9">
    <source>
        <dbReference type="Proteomes" id="UP000332933"/>
    </source>
</evidence>
<feature type="transmembrane region" description="Helical" evidence="5">
    <location>
        <begin position="60"/>
        <end position="80"/>
    </location>
</feature>
<feature type="transmembrane region" description="Helical" evidence="5">
    <location>
        <begin position="217"/>
        <end position="236"/>
    </location>
</feature>
<dbReference type="EMBL" id="CAADRA010007255">
    <property type="protein sequence ID" value="VFT99822.1"/>
    <property type="molecule type" value="Genomic_DNA"/>
</dbReference>
<dbReference type="PANTHER" id="PTHR43243">
    <property type="entry name" value="INNER MEMBRANE TRANSPORTER YGJI-RELATED"/>
    <property type="match status" value="1"/>
</dbReference>
<evidence type="ECO:0000313" key="8">
    <source>
        <dbReference type="EMBL" id="VFT99822.1"/>
    </source>
</evidence>
<dbReference type="AlphaFoldDB" id="A0A485LM32"/>
<evidence type="ECO:0000313" key="7">
    <source>
        <dbReference type="EMBL" id="KAF0684930.1"/>
    </source>
</evidence>
<evidence type="ECO:0000256" key="3">
    <source>
        <dbReference type="ARBA" id="ARBA00022989"/>
    </source>
</evidence>
<evidence type="ECO:0000256" key="5">
    <source>
        <dbReference type="SAM" id="Phobius"/>
    </source>
</evidence>
<feature type="domain" description="Cationic amino acid transporter C-terminal" evidence="6">
    <location>
        <begin position="480"/>
        <end position="530"/>
    </location>
</feature>
<dbReference type="InterPro" id="IPR002293">
    <property type="entry name" value="AA/rel_permease1"/>
</dbReference>
<name>A0A485LM32_9STRA</name>
<feature type="transmembrane region" description="Helical" evidence="5">
    <location>
        <begin position="363"/>
        <end position="383"/>
    </location>
</feature>
<accession>A0A485LM32</accession>
<dbReference type="Pfam" id="PF13906">
    <property type="entry name" value="AA_permease_C"/>
    <property type="match status" value="1"/>
</dbReference>
<evidence type="ECO:0000259" key="6">
    <source>
        <dbReference type="Pfam" id="PF13906"/>
    </source>
</evidence>
<dbReference type="Proteomes" id="UP000332933">
    <property type="component" value="Unassembled WGS sequence"/>
</dbReference>
<feature type="transmembrane region" description="Helical" evidence="5">
    <location>
        <begin position="389"/>
        <end position="408"/>
    </location>
</feature>
<dbReference type="InterPro" id="IPR029485">
    <property type="entry name" value="CAT_C"/>
</dbReference>
<dbReference type="EMBL" id="VJMH01007229">
    <property type="protein sequence ID" value="KAF0684930.1"/>
    <property type="molecule type" value="Genomic_DNA"/>
</dbReference>
<evidence type="ECO:0000256" key="1">
    <source>
        <dbReference type="ARBA" id="ARBA00004141"/>
    </source>
</evidence>
<reference evidence="7" key="2">
    <citation type="submission" date="2019-06" db="EMBL/GenBank/DDBJ databases">
        <title>Genomics analysis of Aphanomyces spp. identifies a new class of oomycete effector associated with host adaptation.</title>
        <authorList>
            <person name="Gaulin E."/>
        </authorList>
    </citation>
    <scope>NUCLEOTIDE SEQUENCE</scope>
    <source>
        <strain evidence="7">CBS 578.67</strain>
    </source>
</reference>
<gene>
    <name evidence="8" type="primary">Aste57867_23174</name>
    <name evidence="7" type="ORF">As57867_023103</name>
    <name evidence="8" type="ORF">ASTE57867_23174</name>
</gene>
<keyword evidence="9" id="KW-1185">Reference proteome</keyword>
<keyword evidence="4 5" id="KW-0472">Membrane</keyword>
<feature type="transmembrane region" description="Helical" evidence="5">
    <location>
        <begin position="324"/>
        <end position="342"/>
    </location>
</feature>
<dbReference type="GO" id="GO:0016020">
    <property type="term" value="C:membrane"/>
    <property type="evidence" value="ECO:0007669"/>
    <property type="project" value="UniProtKB-SubCell"/>
</dbReference>
<evidence type="ECO:0000256" key="2">
    <source>
        <dbReference type="ARBA" id="ARBA00022692"/>
    </source>
</evidence>
<comment type="subcellular location">
    <subcellularLocation>
        <location evidence="1">Membrane</location>
        <topology evidence="1">Multi-pass membrane protein</topology>
    </subcellularLocation>
</comment>
<feature type="transmembrane region" description="Helical" evidence="5">
    <location>
        <begin position="511"/>
        <end position="527"/>
    </location>
</feature>
<dbReference type="PANTHER" id="PTHR43243:SF82">
    <property type="entry name" value="CATIONIC AMINO ACID TRANSPORTER C-TERMINAL DOMAIN-CONTAINING PROTEIN"/>
    <property type="match status" value="1"/>
</dbReference>
<reference evidence="8 9" key="1">
    <citation type="submission" date="2019-03" db="EMBL/GenBank/DDBJ databases">
        <authorList>
            <person name="Gaulin E."/>
            <person name="Dumas B."/>
        </authorList>
    </citation>
    <scope>NUCLEOTIDE SEQUENCE [LARGE SCALE GENOMIC DNA]</scope>
    <source>
        <strain evidence="8">CBS 568.67</strain>
    </source>
</reference>
<dbReference type="GO" id="GO:0015171">
    <property type="term" value="F:amino acid transmembrane transporter activity"/>
    <property type="evidence" value="ECO:0007669"/>
    <property type="project" value="TreeGrafter"/>
</dbReference>
<keyword evidence="2 5" id="KW-0812">Transmembrane</keyword>
<feature type="transmembrane region" description="Helical" evidence="5">
    <location>
        <begin position="417"/>
        <end position="436"/>
    </location>
</feature>
<dbReference type="Pfam" id="PF13520">
    <property type="entry name" value="AA_permease_2"/>
    <property type="match status" value="1"/>
</dbReference>
<feature type="transmembrane region" description="Helical" evidence="5">
    <location>
        <begin position="150"/>
        <end position="167"/>
    </location>
</feature>
<feature type="transmembrane region" description="Helical" evidence="5">
    <location>
        <begin position="32"/>
        <end position="54"/>
    </location>
</feature>
<feature type="transmembrane region" description="Helical" evidence="5">
    <location>
        <begin position="256"/>
        <end position="279"/>
    </location>
</feature>
<protein>
    <submittedName>
        <fullName evidence="8">Aste57867_23174 protein</fullName>
    </submittedName>
</protein>
<evidence type="ECO:0000256" key="4">
    <source>
        <dbReference type="ARBA" id="ARBA00023136"/>
    </source>
</evidence>
<feature type="transmembrane region" description="Helical" evidence="5">
    <location>
        <begin position="174"/>
        <end position="197"/>
    </location>
</feature>
<organism evidence="8 9">
    <name type="scientific">Aphanomyces stellatus</name>
    <dbReference type="NCBI Taxonomy" id="120398"/>
    <lineage>
        <taxon>Eukaryota</taxon>
        <taxon>Sar</taxon>
        <taxon>Stramenopiles</taxon>
        <taxon>Oomycota</taxon>
        <taxon>Saprolegniomycetes</taxon>
        <taxon>Saprolegniales</taxon>
        <taxon>Verrucalvaceae</taxon>
        <taxon>Aphanomyces</taxon>
    </lineage>
</organism>
<feature type="transmembrane region" description="Helical" evidence="5">
    <location>
        <begin position="448"/>
        <end position="468"/>
    </location>
</feature>
<proteinExistence type="predicted"/>
<dbReference type="Gene3D" id="1.20.1740.10">
    <property type="entry name" value="Amino acid/polyamine transporter I"/>
    <property type="match status" value="1"/>
</dbReference>
<feature type="transmembrane region" description="Helical" evidence="5">
    <location>
        <begin position="480"/>
        <end position="499"/>
    </location>
</feature>
<dbReference type="OrthoDB" id="5982228at2759"/>